<keyword evidence="1" id="KW-0418">Kinase</keyword>
<proteinExistence type="predicted"/>
<dbReference type="AlphaFoldDB" id="A0A1M4U543"/>
<dbReference type="Proteomes" id="UP000184485">
    <property type="component" value="Unassembled WGS sequence"/>
</dbReference>
<dbReference type="STRING" id="1122133.SAMN02745157_0349"/>
<accession>A0A1M4U543</accession>
<dbReference type="RefSeq" id="WP_073050922.1">
    <property type="nucleotide sequence ID" value="NZ_FQUP01000001.1"/>
</dbReference>
<sequence>MLIIFGGLPGAGKTTIARALAREIGAVYVRADTVEQNIQASGMLRAEVGPAGYIVCYGIAEDNLMLGNTVVADSVNALKVTRDAWLSVAERAGTAAVEVEIICTDKAEHRRRVETRPTDVEGLVKPSWDKVAARHYEPWERHPFVIDTATQDVERSVAALISRLAQGGIR</sequence>
<dbReference type="PANTHER" id="PTHR37807">
    <property type="entry name" value="OS07G0160300 PROTEIN"/>
    <property type="match status" value="1"/>
</dbReference>
<evidence type="ECO:0000313" key="2">
    <source>
        <dbReference type="Proteomes" id="UP000184485"/>
    </source>
</evidence>
<dbReference type="OrthoDB" id="3819922at2"/>
<evidence type="ECO:0000313" key="1">
    <source>
        <dbReference type="EMBL" id="SHE51764.1"/>
    </source>
</evidence>
<dbReference type="Pfam" id="PF13671">
    <property type="entry name" value="AAA_33"/>
    <property type="match status" value="1"/>
</dbReference>
<dbReference type="SUPFAM" id="SSF52540">
    <property type="entry name" value="P-loop containing nucleoside triphosphate hydrolases"/>
    <property type="match status" value="1"/>
</dbReference>
<organism evidence="1 2">
    <name type="scientific">Kaistia soli DSM 19436</name>
    <dbReference type="NCBI Taxonomy" id="1122133"/>
    <lineage>
        <taxon>Bacteria</taxon>
        <taxon>Pseudomonadati</taxon>
        <taxon>Pseudomonadota</taxon>
        <taxon>Alphaproteobacteria</taxon>
        <taxon>Hyphomicrobiales</taxon>
        <taxon>Kaistiaceae</taxon>
        <taxon>Kaistia</taxon>
    </lineage>
</organism>
<keyword evidence="1" id="KW-0808">Transferase</keyword>
<dbReference type="InterPro" id="IPR027417">
    <property type="entry name" value="P-loop_NTPase"/>
</dbReference>
<dbReference type="PANTHER" id="PTHR37807:SF3">
    <property type="entry name" value="OS07G0160300 PROTEIN"/>
    <property type="match status" value="1"/>
</dbReference>
<gene>
    <name evidence="1" type="ORF">SAMN02745157_0349</name>
</gene>
<protein>
    <submittedName>
        <fullName evidence="1">Predicted kinase</fullName>
    </submittedName>
</protein>
<keyword evidence="2" id="KW-1185">Reference proteome</keyword>
<name>A0A1M4U543_9HYPH</name>
<reference evidence="1 2" key="1">
    <citation type="submission" date="2016-11" db="EMBL/GenBank/DDBJ databases">
        <authorList>
            <person name="Jaros S."/>
            <person name="Januszkiewicz K."/>
            <person name="Wedrychowicz H."/>
        </authorList>
    </citation>
    <scope>NUCLEOTIDE SEQUENCE [LARGE SCALE GENOMIC DNA]</scope>
    <source>
        <strain evidence="1 2">DSM 19436</strain>
    </source>
</reference>
<dbReference type="Gene3D" id="3.40.50.300">
    <property type="entry name" value="P-loop containing nucleotide triphosphate hydrolases"/>
    <property type="match status" value="1"/>
</dbReference>
<dbReference type="EMBL" id="FQUP01000001">
    <property type="protein sequence ID" value="SHE51764.1"/>
    <property type="molecule type" value="Genomic_DNA"/>
</dbReference>
<dbReference type="GO" id="GO:0016301">
    <property type="term" value="F:kinase activity"/>
    <property type="evidence" value="ECO:0007669"/>
    <property type="project" value="UniProtKB-KW"/>
</dbReference>